<dbReference type="GO" id="GO:0046933">
    <property type="term" value="F:proton-transporting ATP synthase activity, rotational mechanism"/>
    <property type="evidence" value="ECO:0007669"/>
    <property type="project" value="UniProtKB-UniRule"/>
</dbReference>
<dbReference type="InterPro" id="IPR026015">
    <property type="entry name" value="ATP_synth_OSCP/delta_N_sf"/>
</dbReference>
<dbReference type="PANTHER" id="PTHR11910">
    <property type="entry name" value="ATP SYNTHASE DELTA CHAIN"/>
    <property type="match status" value="1"/>
</dbReference>
<comment type="caution">
    <text evidence="8">The sequence shown here is derived from an EMBL/GenBank/DDBJ whole genome shotgun (WGS) entry which is preliminary data.</text>
</comment>
<keyword evidence="7" id="KW-0139">CF(1)</keyword>
<evidence type="ECO:0000313" key="9">
    <source>
        <dbReference type="Proteomes" id="UP000655208"/>
    </source>
</evidence>
<evidence type="ECO:0000256" key="1">
    <source>
        <dbReference type="ARBA" id="ARBA00004370"/>
    </source>
</evidence>
<dbReference type="EMBL" id="BMNA01000019">
    <property type="protein sequence ID" value="GGM18015.1"/>
    <property type="molecule type" value="Genomic_DNA"/>
</dbReference>
<keyword evidence="6 7" id="KW-0066">ATP synthesis</keyword>
<dbReference type="InterPro" id="IPR000711">
    <property type="entry name" value="ATPase_OSCP/dsu"/>
</dbReference>
<dbReference type="GO" id="GO:0005886">
    <property type="term" value="C:plasma membrane"/>
    <property type="evidence" value="ECO:0007669"/>
    <property type="project" value="UniProtKB-SubCell"/>
</dbReference>
<comment type="function">
    <text evidence="7">F(1)F(0) ATP synthase produces ATP from ADP in the presence of a proton or sodium gradient. F-type ATPases consist of two structural domains, F(1) containing the extramembraneous catalytic core and F(0) containing the membrane proton channel, linked together by a central stalk and a peripheral stalk. During catalysis, ATP synthesis in the catalytic domain of F(1) is coupled via a rotary mechanism of the central stalk subunits to proton translocation.</text>
</comment>
<evidence type="ECO:0000256" key="7">
    <source>
        <dbReference type="HAMAP-Rule" id="MF_01416"/>
    </source>
</evidence>
<keyword evidence="7" id="KW-1003">Cell membrane</keyword>
<protein>
    <recommendedName>
        <fullName evidence="7">ATP synthase subunit delta</fullName>
    </recommendedName>
    <alternativeName>
        <fullName evidence="7">ATP synthase F(1) sector subunit delta</fullName>
    </alternativeName>
    <alternativeName>
        <fullName evidence="7">F-type ATPase subunit delta</fullName>
        <shortName evidence="7">F-ATPase subunit delta</shortName>
    </alternativeName>
</protein>
<dbReference type="Proteomes" id="UP000655208">
    <property type="component" value="Unassembled WGS sequence"/>
</dbReference>
<evidence type="ECO:0000256" key="6">
    <source>
        <dbReference type="ARBA" id="ARBA00023310"/>
    </source>
</evidence>
<evidence type="ECO:0000256" key="5">
    <source>
        <dbReference type="ARBA" id="ARBA00023136"/>
    </source>
</evidence>
<gene>
    <name evidence="7 8" type="primary">atpH</name>
    <name evidence="8" type="ORF">GCM10011594_42610</name>
</gene>
<name>A0A917TER6_9ACTN</name>
<evidence type="ECO:0000256" key="4">
    <source>
        <dbReference type="ARBA" id="ARBA00023065"/>
    </source>
</evidence>
<comment type="subcellular location">
    <subcellularLocation>
        <location evidence="7">Cell membrane</location>
        <topology evidence="7">Peripheral membrane protein</topology>
    </subcellularLocation>
    <subcellularLocation>
        <location evidence="1">Membrane</location>
    </subcellularLocation>
</comment>
<dbReference type="AlphaFoldDB" id="A0A917TER6"/>
<evidence type="ECO:0000256" key="3">
    <source>
        <dbReference type="ARBA" id="ARBA00022781"/>
    </source>
</evidence>
<dbReference type="GO" id="GO:0045259">
    <property type="term" value="C:proton-transporting ATP synthase complex"/>
    <property type="evidence" value="ECO:0007669"/>
    <property type="project" value="UniProtKB-KW"/>
</dbReference>
<dbReference type="Gene3D" id="1.10.520.20">
    <property type="entry name" value="N-terminal domain of the delta subunit of the F1F0-ATP synthase"/>
    <property type="match status" value="1"/>
</dbReference>
<evidence type="ECO:0000256" key="2">
    <source>
        <dbReference type="ARBA" id="ARBA00022448"/>
    </source>
</evidence>
<dbReference type="HAMAP" id="MF_01416">
    <property type="entry name" value="ATP_synth_delta_bact"/>
    <property type="match status" value="1"/>
</dbReference>
<keyword evidence="4 7" id="KW-0406">Ion transport</keyword>
<reference evidence="8" key="1">
    <citation type="journal article" date="2014" name="Int. J. Syst. Evol. Microbiol.">
        <title>Complete genome sequence of Corynebacterium casei LMG S-19264T (=DSM 44701T), isolated from a smear-ripened cheese.</title>
        <authorList>
            <consortium name="US DOE Joint Genome Institute (JGI-PGF)"/>
            <person name="Walter F."/>
            <person name="Albersmeier A."/>
            <person name="Kalinowski J."/>
            <person name="Ruckert C."/>
        </authorList>
    </citation>
    <scope>NUCLEOTIDE SEQUENCE</scope>
    <source>
        <strain evidence="8">CGMCC 4.7308</strain>
    </source>
</reference>
<comment type="similarity">
    <text evidence="7">Belongs to the ATPase delta chain family.</text>
</comment>
<keyword evidence="2 7" id="KW-0813">Transport</keyword>
<keyword evidence="9" id="KW-1185">Reference proteome</keyword>
<sequence length="275" mass="29929">MEHIASRQSLEDSTRRLLSVAAPLDDAGLEQLGGELAAVGGLLHRETALRRTLSETTTPMETRVGIMDRLLAGKVSQPTRTLVDHVLRQPWASGADLRDGFDRLGRTAMFLRAERLGELDDVEDQLFRFGRIIAASPELSVVLDDPTVTGPARAQLVRRLLEGRAHPLTVQLLTALAREPGGRSYLHGVRELVDQAAERRDKVVAVVQTAVALTAEDRSRLVAALGRIYGRAVTTHEMVVPALQGGIRVLVQDEVIDGSVAGRLDGLRRRLAGRA</sequence>
<proteinExistence type="inferred from homology"/>
<organism evidence="8 9">
    <name type="scientific">Nakamurella endophytica</name>
    <dbReference type="NCBI Taxonomy" id="1748367"/>
    <lineage>
        <taxon>Bacteria</taxon>
        <taxon>Bacillati</taxon>
        <taxon>Actinomycetota</taxon>
        <taxon>Actinomycetes</taxon>
        <taxon>Nakamurellales</taxon>
        <taxon>Nakamurellaceae</taxon>
        <taxon>Nakamurella</taxon>
    </lineage>
</organism>
<accession>A0A917TER6</accession>
<keyword evidence="3 7" id="KW-0375">Hydrogen ion transport</keyword>
<dbReference type="NCBIfam" id="NF009967">
    <property type="entry name" value="PRK13430.1"/>
    <property type="match status" value="1"/>
</dbReference>
<evidence type="ECO:0000313" key="8">
    <source>
        <dbReference type="EMBL" id="GGM18015.1"/>
    </source>
</evidence>
<dbReference type="RefSeq" id="WP_188944880.1">
    <property type="nucleotide sequence ID" value="NZ_BMNA01000019.1"/>
</dbReference>
<keyword evidence="5 7" id="KW-0472">Membrane</keyword>
<reference evidence="8" key="2">
    <citation type="submission" date="2020-09" db="EMBL/GenBank/DDBJ databases">
        <authorList>
            <person name="Sun Q."/>
            <person name="Zhou Y."/>
        </authorList>
    </citation>
    <scope>NUCLEOTIDE SEQUENCE</scope>
    <source>
        <strain evidence="8">CGMCC 4.7308</strain>
    </source>
</reference>
<dbReference type="Pfam" id="PF00213">
    <property type="entry name" value="OSCP"/>
    <property type="match status" value="1"/>
</dbReference>
<comment type="function">
    <text evidence="7">This protein is part of the stalk that links CF(0) to CF(1). It either transmits conformational changes from CF(0) to CF(1) or is implicated in proton conduction.</text>
</comment>